<dbReference type="EMBL" id="UZAL01004049">
    <property type="protein sequence ID" value="VDO89085.1"/>
    <property type="molecule type" value="Genomic_DNA"/>
</dbReference>
<sequence>MDFVIQLNNCGFLRIGEDHFGSIQKCRYKSGCRAYFSQLLLTSEHTVKDS</sequence>
<dbReference type="Proteomes" id="UP000269396">
    <property type="component" value="Unassembled WGS sequence"/>
</dbReference>
<accession>A0A3P8CY42</accession>
<organism evidence="1 2">
    <name type="scientific">Schistosoma mattheei</name>
    <dbReference type="NCBI Taxonomy" id="31246"/>
    <lineage>
        <taxon>Eukaryota</taxon>
        <taxon>Metazoa</taxon>
        <taxon>Spiralia</taxon>
        <taxon>Lophotrochozoa</taxon>
        <taxon>Platyhelminthes</taxon>
        <taxon>Trematoda</taxon>
        <taxon>Digenea</taxon>
        <taxon>Strigeidida</taxon>
        <taxon>Schistosomatoidea</taxon>
        <taxon>Schistosomatidae</taxon>
        <taxon>Schistosoma</taxon>
    </lineage>
</organism>
<gene>
    <name evidence="1" type="ORF">SMTD_LOCUS2716</name>
</gene>
<proteinExistence type="predicted"/>
<reference evidence="1 2" key="1">
    <citation type="submission" date="2018-11" db="EMBL/GenBank/DDBJ databases">
        <authorList>
            <consortium name="Pathogen Informatics"/>
        </authorList>
    </citation>
    <scope>NUCLEOTIDE SEQUENCE [LARGE SCALE GENOMIC DNA]</scope>
    <source>
        <strain>Denwood</strain>
        <strain evidence="2">Zambia</strain>
    </source>
</reference>
<keyword evidence="2" id="KW-1185">Reference proteome</keyword>
<protein>
    <submittedName>
        <fullName evidence="1">Uncharacterized protein</fullName>
    </submittedName>
</protein>
<dbReference type="AlphaFoldDB" id="A0A3P8CY42"/>
<evidence type="ECO:0000313" key="2">
    <source>
        <dbReference type="Proteomes" id="UP000269396"/>
    </source>
</evidence>
<name>A0A3P8CY42_9TREM</name>
<evidence type="ECO:0000313" key="1">
    <source>
        <dbReference type="EMBL" id="VDO89085.1"/>
    </source>
</evidence>